<evidence type="ECO:0000256" key="5">
    <source>
        <dbReference type="ARBA" id="ARBA00022723"/>
    </source>
</evidence>
<evidence type="ECO:0000256" key="4">
    <source>
        <dbReference type="ARBA" id="ARBA00022485"/>
    </source>
</evidence>
<dbReference type="GO" id="GO:0046872">
    <property type="term" value="F:metal ion binding"/>
    <property type="evidence" value="ECO:0007669"/>
    <property type="project" value="UniProtKB-UniRule"/>
</dbReference>
<keyword evidence="8 9" id="KW-0411">Iron-sulfur</keyword>
<dbReference type="InterPro" id="IPR017900">
    <property type="entry name" value="4Fe4S_Fe_S_CS"/>
</dbReference>
<evidence type="ECO:0000256" key="6">
    <source>
        <dbReference type="ARBA" id="ARBA00022982"/>
    </source>
</evidence>
<dbReference type="GO" id="GO:0051539">
    <property type="term" value="F:4 iron, 4 sulfur cluster binding"/>
    <property type="evidence" value="ECO:0007669"/>
    <property type="project" value="UniProtKB-UniRule"/>
</dbReference>
<dbReference type="InterPro" id="IPR000813">
    <property type="entry name" value="7Fe_ferredoxin"/>
</dbReference>
<accession>A0A937W554</accession>
<keyword evidence="7 9" id="KW-0408">Iron</keyword>
<keyword evidence="4 9" id="KW-0004">4Fe-4S</keyword>
<evidence type="ECO:0000256" key="2">
    <source>
        <dbReference type="ARBA" id="ARBA00001966"/>
    </source>
</evidence>
<proteinExistence type="predicted"/>
<organism evidence="11 12">
    <name type="scientific">Tectimicrobiota bacterium</name>
    <dbReference type="NCBI Taxonomy" id="2528274"/>
    <lineage>
        <taxon>Bacteria</taxon>
        <taxon>Pseudomonadati</taxon>
        <taxon>Nitrospinota/Tectimicrobiota group</taxon>
        <taxon>Candidatus Tectimicrobiota</taxon>
    </lineage>
</organism>
<comment type="function">
    <text evidence="9">Ferredoxins are iron-sulfur proteins that transfer electrons in a wide variety of metabolic reactions.</text>
</comment>
<dbReference type="InterPro" id="IPR017896">
    <property type="entry name" value="4Fe4S_Fe-S-bd"/>
</dbReference>
<protein>
    <recommendedName>
        <fullName evidence="9">Ferredoxin</fullName>
    </recommendedName>
</protein>
<dbReference type="Gene3D" id="3.30.70.20">
    <property type="match status" value="1"/>
</dbReference>
<reference evidence="11" key="1">
    <citation type="submission" date="2019-03" db="EMBL/GenBank/DDBJ databases">
        <title>Lake Tanganyika Metagenome-Assembled Genomes (MAGs).</title>
        <authorList>
            <person name="Tran P."/>
        </authorList>
    </citation>
    <scope>NUCLEOTIDE SEQUENCE</scope>
    <source>
        <strain evidence="11">K_DeepCast_65m_m2_066</strain>
    </source>
</reference>
<gene>
    <name evidence="11" type="ORF">FJZ47_23885</name>
</gene>
<comment type="caution">
    <text evidence="11">The sequence shown here is derived from an EMBL/GenBank/DDBJ whole genome shotgun (WGS) entry which is preliminary data.</text>
</comment>
<dbReference type="PROSITE" id="PS51379">
    <property type="entry name" value="4FE4S_FER_2"/>
    <property type="match status" value="1"/>
</dbReference>
<dbReference type="InterPro" id="IPR050294">
    <property type="entry name" value="RnfB_subfamily"/>
</dbReference>
<dbReference type="PANTHER" id="PTHR42859">
    <property type="entry name" value="OXIDOREDUCTASE"/>
    <property type="match status" value="1"/>
</dbReference>
<dbReference type="PANTHER" id="PTHR42859:SF2">
    <property type="entry name" value="FERREDOXIN"/>
    <property type="match status" value="1"/>
</dbReference>
<keyword evidence="5 9" id="KW-0479">Metal-binding</keyword>
<dbReference type="PRINTS" id="PR00354">
    <property type="entry name" value="7FE8SFRDOXIN"/>
</dbReference>
<evidence type="ECO:0000256" key="1">
    <source>
        <dbReference type="ARBA" id="ARBA00001927"/>
    </source>
</evidence>
<evidence type="ECO:0000313" key="11">
    <source>
        <dbReference type="EMBL" id="MBM3226817.1"/>
    </source>
</evidence>
<dbReference type="EMBL" id="VGLS01001061">
    <property type="protein sequence ID" value="MBM3226817.1"/>
    <property type="molecule type" value="Genomic_DNA"/>
</dbReference>
<evidence type="ECO:0000313" key="12">
    <source>
        <dbReference type="Proteomes" id="UP000712673"/>
    </source>
</evidence>
<name>A0A937W554_UNCTE</name>
<feature type="domain" description="4Fe-4S ferredoxin-type" evidence="10">
    <location>
        <begin position="34"/>
        <end position="63"/>
    </location>
</feature>
<keyword evidence="3 9" id="KW-0813">Transport</keyword>
<dbReference type="PROSITE" id="PS00198">
    <property type="entry name" value="4FE4S_FER_1"/>
    <property type="match status" value="1"/>
</dbReference>
<sequence>MPFVIAEPCIDVQDRACVSVCPVACIHHDAGQDRKLYINPSECIDCGACEPACPVEAIYAELDLPNKWLKYETIDALWFRDKSAARAMVNEAKQPS</sequence>
<evidence type="ECO:0000256" key="7">
    <source>
        <dbReference type="ARBA" id="ARBA00023004"/>
    </source>
</evidence>
<dbReference type="Proteomes" id="UP000712673">
    <property type="component" value="Unassembled WGS sequence"/>
</dbReference>
<comment type="cofactor">
    <cofactor evidence="1">
        <name>[3Fe-4S] cluster</name>
        <dbReference type="ChEBI" id="CHEBI:21137"/>
    </cofactor>
</comment>
<evidence type="ECO:0000259" key="10">
    <source>
        <dbReference type="PROSITE" id="PS51379"/>
    </source>
</evidence>
<evidence type="ECO:0000256" key="3">
    <source>
        <dbReference type="ARBA" id="ARBA00022448"/>
    </source>
</evidence>
<keyword evidence="6 9" id="KW-0249">Electron transport</keyword>
<dbReference type="AlphaFoldDB" id="A0A937W554"/>
<evidence type="ECO:0000256" key="9">
    <source>
        <dbReference type="RuleBase" id="RU365098"/>
    </source>
</evidence>
<comment type="cofactor">
    <cofactor evidence="2 9">
        <name>[4Fe-4S] cluster</name>
        <dbReference type="ChEBI" id="CHEBI:49883"/>
    </cofactor>
</comment>
<evidence type="ECO:0000256" key="8">
    <source>
        <dbReference type="ARBA" id="ARBA00023014"/>
    </source>
</evidence>
<dbReference type="Pfam" id="PF00037">
    <property type="entry name" value="Fer4"/>
    <property type="match status" value="1"/>
</dbReference>
<dbReference type="GO" id="GO:0009055">
    <property type="term" value="F:electron transfer activity"/>
    <property type="evidence" value="ECO:0007669"/>
    <property type="project" value="UniProtKB-UniRule"/>
</dbReference>
<dbReference type="SUPFAM" id="SSF54862">
    <property type="entry name" value="4Fe-4S ferredoxins"/>
    <property type="match status" value="1"/>
</dbReference>